<gene>
    <name evidence="11" type="ORF">SAMN04487944_10198</name>
</gene>
<dbReference type="GO" id="GO:0015031">
    <property type="term" value="P:protein transport"/>
    <property type="evidence" value="ECO:0007669"/>
    <property type="project" value="UniProtKB-KW"/>
</dbReference>
<keyword evidence="3" id="KW-0813">Transport</keyword>
<feature type="coiled-coil region" evidence="8">
    <location>
        <begin position="43"/>
        <end position="130"/>
    </location>
</feature>
<dbReference type="InterPro" id="IPR018035">
    <property type="entry name" value="Flagellar_FliH/T3SS_HrpE"/>
</dbReference>
<dbReference type="EMBL" id="FOGL01000001">
    <property type="protein sequence ID" value="SER06351.1"/>
    <property type="molecule type" value="Genomic_DNA"/>
</dbReference>
<evidence type="ECO:0000256" key="3">
    <source>
        <dbReference type="ARBA" id="ARBA00022448"/>
    </source>
</evidence>
<dbReference type="InterPro" id="IPR051472">
    <property type="entry name" value="T3SS_Stator/FliH"/>
</dbReference>
<evidence type="ECO:0000313" key="11">
    <source>
        <dbReference type="EMBL" id="SER06351.1"/>
    </source>
</evidence>
<dbReference type="InterPro" id="IPR022524">
    <property type="entry name" value="FliH_Bacilli"/>
</dbReference>
<evidence type="ECO:0000256" key="7">
    <source>
        <dbReference type="NCBIfam" id="TIGR03825"/>
    </source>
</evidence>
<keyword evidence="11" id="KW-0969">Cilium</keyword>
<sequence length="263" mass="30569">MSSPEVEEMISLSNQDKPSLPQKRIQIKPIIRKTVNEINRYASEQEEFDIEQKRKELAQIEEETNRKLEQTNEEINALREQWEQERAQYVEQAQQEGYQQGFRQGEQDSLAQYQSLIDQANATVDLANQDYLRKLSQMDEQILQIAMAVAEKVIDITLEDNKESFYQLVKKALEQVKEQPSIKIYIHPDHYQLLSDNKEELQTITYNQAELSIYNDSSLSNGQAIIETPFGKIDASVETQLEEIRNKLFHLVEEISRGTANDS</sequence>
<comment type="function">
    <text evidence="1">Needed for flagellar regrowth and assembly.</text>
</comment>
<keyword evidence="12" id="KW-1185">Reference proteome</keyword>
<evidence type="ECO:0000256" key="2">
    <source>
        <dbReference type="ARBA" id="ARBA00006602"/>
    </source>
</evidence>
<accession>A0A1H9L4C4</accession>
<feature type="region of interest" description="Disordered" evidence="9">
    <location>
        <begin position="1"/>
        <end position="21"/>
    </location>
</feature>
<evidence type="ECO:0000256" key="9">
    <source>
        <dbReference type="SAM" id="MobiDB-lite"/>
    </source>
</evidence>
<dbReference type="GO" id="GO:0005829">
    <property type="term" value="C:cytosol"/>
    <property type="evidence" value="ECO:0007669"/>
    <property type="project" value="TreeGrafter"/>
</dbReference>
<keyword evidence="5" id="KW-0653">Protein transport</keyword>
<dbReference type="PANTHER" id="PTHR34982">
    <property type="entry name" value="YOP PROTEINS TRANSLOCATION PROTEIN L"/>
    <property type="match status" value="1"/>
</dbReference>
<dbReference type="GO" id="GO:0044781">
    <property type="term" value="P:bacterial-type flagellum organization"/>
    <property type="evidence" value="ECO:0007669"/>
    <property type="project" value="UniProtKB-KW"/>
</dbReference>
<dbReference type="Proteomes" id="UP000199687">
    <property type="component" value="Unassembled WGS sequence"/>
</dbReference>
<dbReference type="AlphaFoldDB" id="A0A1H9L4C4"/>
<evidence type="ECO:0000256" key="1">
    <source>
        <dbReference type="ARBA" id="ARBA00003041"/>
    </source>
</evidence>
<comment type="similarity">
    <text evidence="2">Belongs to the FliH family.</text>
</comment>
<dbReference type="PANTHER" id="PTHR34982:SF1">
    <property type="entry name" value="FLAGELLAR ASSEMBLY PROTEIN FLIH"/>
    <property type="match status" value="1"/>
</dbReference>
<evidence type="ECO:0000256" key="8">
    <source>
        <dbReference type="SAM" id="Coils"/>
    </source>
</evidence>
<keyword evidence="6" id="KW-1006">Bacterial flagellum protein export</keyword>
<evidence type="ECO:0000259" key="10">
    <source>
        <dbReference type="Pfam" id="PF02108"/>
    </source>
</evidence>
<evidence type="ECO:0000256" key="4">
    <source>
        <dbReference type="ARBA" id="ARBA00022795"/>
    </source>
</evidence>
<dbReference type="Pfam" id="PF02108">
    <property type="entry name" value="FliH"/>
    <property type="match status" value="1"/>
</dbReference>
<evidence type="ECO:0000256" key="5">
    <source>
        <dbReference type="ARBA" id="ARBA00022927"/>
    </source>
</evidence>
<keyword evidence="11" id="KW-0966">Cell projection</keyword>
<protein>
    <recommendedName>
        <fullName evidence="7">Flagellar assembly protein FliH</fullName>
    </recommendedName>
</protein>
<keyword evidence="4" id="KW-1005">Bacterial flagellum biogenesis</keyword>
<reference evidence="11 12" key="1">
    <citation type="submission" date="2016-10" db="EMBL/GenBank/DDBJ databases">
        <authorList>
            <person name="de Groot N.N."/>
        </authorList>
    </citation>
    <scope>NUCLEOTIDE SEQUENCE [LARGE SCALE GENOMIC DNA]</scope>
    <source>
        <strain evidence="11 12">CGMCC 1.7727</strain>
    </source>
</reference>
<dbReference type="STRING" id="531814.SAMN04487944_10198"/>
<proteinExistence type="inferred from homology"/>
<keyword evidence="11" id="KW-0282">Flagellum</keyword>
<feature type="domain" description="Flagellar assembly protein FliH/Type III secretion system HrpE" evidence="10">
    <location>
        <begin position="132"/>
        <end position="244"/>
    </location>
</feature>
<keyword evidence="8" id="KW-0175">Coiled coil</keyword>
<evidence type="ECO:0000256" key="6">
    <source>
        <dbReference type="ARBA" id="ARBA00023225"/>
    </source>
</evidence>
<dbReference type="NCBIfam" id="TIGR03825">
    <property type="entry name" value="FliH_bacil"/>
    <property type="match status" value="1"/>
</dbReference>
<name>A0A1H9L4C4_9BACI</name>
<organism evidence="11 12">
    <name type="scientific">Gracilibacillus ureilyticus</name>
    <dbReference type="NCBI Taxonomy" id="531814"/>
    <lineage>
        <taxon>Bacteria</taxon>
        <taxon>Bacillati</taxon>
        <taxon>Bacillota</taxon>
        <taxon>Bacilli</taxon>
        <taxon>Bacillales</taxon>
        <taxon>Bacillaceae</taxon>
        <taxon>Gracilibacillus</taxon>
    </lineage>
</organism>
<evidence type="ECO:0000313" key="12">
    <source>
        <dbReference type="Proteomes" id="UP000199687"/>
    </source>
</evidence>